<feature type="region of interest" description="Disordered" evidence="1">
    <location>
        <begin position="234"/>
        <end position="253"/>
    </location>
</feature>
<comment type="caution">
    <text evidence="2">The sequence shown here is derived from an EMBL/GenBank/DDBJ whole genome shotgun (WGS) entry which is preliminary data.</text>
</comment>
<name>A0ABR0F2K5_ZASCE</name>
<sequence>MDPANIPLPPSPPPAAEMQRFDPSLLFYISGRGFFYDGEPANEEVYRRNFGRGPSQQRSSPNQPPSRAGNSSPSAYSPSSLAPPSLQQGAPASPSMSSGTMQANEQAHQSNQGGRKQPFFFREDYAGYIVKGNFMTLAAKPHLVEEGEWMAHQVVEQNRNLSGMLKIVQEPDRSSGLPICNERSCPAMSAGTTTYSWMDTNRNPINLPAPTYVKHIQTWVAGKVLDENLFPTQTFQTPPTLPNPQQVSSDPNHWLGKTSGFSQRFESEIKNMYKQMFRCYAHLYWSHWLDFWHLGAHRELNTCFVHFVNVGRIFGLLSDRDTEPMQPLIDLWIRKGDLPQSRENESAQAAATAAGTASTATAAAAAASSSASAANTAPPSAGGSASSV</sequence>
<dbReference type="EMBL" id="JAXOVC010000001">
    <property type="protein sequence ID" value="KAK4507693.1"/>
    <property type="molecule type" value="Genomic_DNA"/>
</dbReference>
<proteinExistence type="predicted"/>
<dbReference type="Proteomes" id="UP001305779">
    <property type="component" value="Unassembled WGS sequence"/>
</dbReference>
<keyword evidence="3" id="KW-1185">Reference proteome</keyword>
<dbReference type="SUPFAM" id="SSF101152">
    <property type="entry name" value="Mob1/phocein"/>
    <property type="match status" value="1"/>
</dbReference>
<feature type="compositionally biased region" description="Low complexity" evidence="1">
    <location>
        <begin position="234"/>
        <end position="246"/>
    </location>
</feature>
<dbReference type="Gene3D" id="1.20.140.30">
    <property type="entry name" value="MOB kinase activator"/>
    <property type="match status" value="1"/>
</dbReference>
<accession>A0ABR0F2K5</accession>
<reference evidence="2 3" key="1">
    <citation type="journal article" date="2023" name="G3 (Bethesda)">
        <title>A chromosome-level genome assembly of Zasmidium syzygii isolated from banana leaves.</title>
        <authorList>
            <person name="van Westerhoven A.C."/>
            <person name="Mehrabi R."/>
            <person name="Talebi R."/>
            <person name="Steentjes M.B.F."/>
            <person name="Corcolon B."/>
            <person name="Chong P.A."/>
            <person name="Kema G.H.J."/>
            <person name="Seidl M.F."/>
        </authorList>
    </citation>
    <scope>NUCLEOTIDE SEQUENCE [LARGE SCALE GENOMIC DNA]</scope>
    <source>
        <strain evidence="2 3">P124</strain>
    </source>
</reference>
<feature type="compositionally biased region" description="Polar residues" evidence="1">
    <location>
        <begin position="87"/>
        <end position="114"/>
    </location>
</feature>
<dbReference type="PANTHER" id="PTHR22599">
    <property type="entry name" value="MPS ONE BINDER KINASE ACTIVATOR-LIKE MOB"/>
    <property type="match status" value="1"/>
</dbReference>
<dbReference type="InterPro" id="IPR005301">
    <property type="entry name" value="MOB_kinase_act_fam"/>
</dbReference>
<dbReference type="SMART" id="SM01388">
    <property type="entry name" value="Mob1_phocein"/>
    <property type="match status" value="1"/>
</dbReference>
<dbReference type="Pfam" id="PF03637">
    <property type="entry name" value="Mob1_phocein"/>
    <property type="match status" value="2"/>
</dbReference>
<gene>
    <name evidence="2" type="ORF">PRZ48_001428</name>
</gene>
<feature type="region of interest" description="Disordered" evidence="1">
    <location>
        <begin position="368"/>
        <end position="388"/>
    </location>
</feature>
<evidence type="ECO:0000313" key="3">
    <source>
        <dbReference type="Proteomes" id="UP001305779"/>
    </source>
</evidence>
<feature type="compositionally biased region" description="Low complexity" evidence="1">
    <location>
        <begin position="52"/>
        <end position="86"/>
    </location>
</feature>
<dbReference type="InterPro" id="IPR036703">
    <property type="entry name" value="MOB_kinase_act_sf"/>
</dbReference>
<evidence type="ECO:0000256" key="1">
    <source>
        <dbReference type="SAM" id="MobiDB-lite"/>
    </source>
</evidence>
<evidence type="ECO:0008006" key="4">
    <source>
        <dbReference type="Google" id="ProtNLM"/>
    </source>
</evidence>
<protein>
    <recommendedName>
        <fullName evidence="4">Mob1/phocein</fullName>
    </recommendedName>
</protein>
<evidence type="ECO:0000313" key="2">
    <source>
        <dbReference type="EMBL" id="KAK4507693.1"/>
    </source>
</evidence>
<feature type="region of interest" description="Disordered" evidence="1">
    <location>
        <begin position="45"/>
        <end position="116"/>
    </location>
</feature>
<organism evidence="2 3">
    <name type="scientific">Zasmidium cellare</name>
    <name type="common">Wine cellar mold</name>
    <name type="synonym">Racodium cellare</name>
    <dbReference type="NCBI Taxonomy" id="395010"/>
    <lineage>
        <taxon>Eukaryota</taxon>
        <taxon>Fungi</taxon>
        <taxon>Dikarya</taxon>
        <taxon>Ascomycota</taxon>
        <taxon>Pezizomycotina</taxon>
        <taxon>Dothideomycetes</taxon>
        <taxon>Dothideomycetidae</taxon>
        <taxon>Mycosphaerellales</taxon>
        <taxon>Mycosphaerellaceae</taxon>
        <taxon>Zasmidium</taxon>
    </lineage>
</organism>